<dbReference type="Proteomes" id="UP000037943">
    <property type="component" value="Unassembled WGS sequence"/>
</dbReference>
<sequence length="43" mass="5030">MNPELSPCNQRFFRHPRFTTETPGARQRSEKQPYRAHDGVSKA</sequence>
<comment type="caution">
    <text evidence="2">The sequence shown here is derived from an EMBL/GenBank/DDBJ whole genome shotgun (WGS) entry which is preliminary data.</text>
</comment>
<feature type="region of interest" description="Disordered" evidence="1">
    <location>
        <begin position="1"/>
        <end position="43"/>
    </location>
</feature>
<proteinExistence type="predicted"/>
<name>A0ABR5L1W6_PSEAV</name>
<evidence type="ECO:0000313" key="2">
    <source>
        <dbReference type="EMBL" id="KPC22937.1"/>
    </source>
</evidence>
<reference evidence="2 3" key="1">
    <citation type="submission" date="2015-10" db="EMBL/GenBank/DDBJ databases">
        <title>Comparative genomics and high-throughput reverse genetic screens identify a new phytobacterial MAMP and an Arabidopsis receptor required for immune elicitation.</title>
        <authorList>
            <person name="Mott G.A."/>
            <person name="Thakur S."/>
            <person name="Wang P.W."/>
            <person name="Desveaux D."/>
            <person name="Guttman D.S."/>
        </authorList>
    </citation>
    <scope>NUCLEOTIDE SEQUENCE [LARGE SCALE GENOMIC DNA]</scope>
    <source>
        <strain evidence="2 3">107</strain>
    </source>
</reference>
<accession>A0ABR5L1W6</accession>
<keyword evidence="3" id="KW-1185">Reference proteome</keyword>
<evidence type="ECO:0000313" key="3">
    <source>
        <dbReference type="Proteomes" id="UP000037943"/>
    </source>
</evidence>
<organism evidence="2 3">
    <name type="scientific">Pseudomonas amygdali pv. lachrymans</name>
    <name type="common">Pseudomonas syringae pv. lachrymans</name>
    <dbReference type="NCBI Taxonomy" id="53707"/>
    <lineage>
        <taxon>Bacteria</taxon>
        <taxon>Pseudomonadati</taxon>
        <taxon>Pseudomonadota</taxon>
        <taxon>Gammaproteobacteria</taxon>
        <taxon>Pseudomonadales</taxon>
        <taxon>Pseudomonadaceae</taxon>
        <taxon>Pseudomonas</taxon>
        <taxon>Pseudomonas amygdali</taxon>
    </lineage>
</organism>
<dbReference type="EMBL" id="LGLK01000002">
    <property type="protein sequence ID" value="KPC22937.1"/>
    <property type="molecule type" value="Genomic_DNA"/>
</dbReference>
<evidence type="ECO:0000256" key="1">
    <source>
        <dbReference type="SAM" id="MobiDB-lite"/>
    </source>
</evidence>
<feature type="compositionally biased region" description="Basic and acidic residues" evidence="1">
    <location>
        <begin position="27"/>
        <end position="43"/>
    </location>
</feature>
<protein>
    <submittedName>
        <fullName evidence="2">Uncharacterized protein</fullName>
    </submittedName>
</protein>
<gene>
    <name evidence="2" type="ORF">AC499_6787</name>
</gene>